<dbReference type="GO" id="GO:0016020">
    <property type="term" value="C:membrane"/>
    <property type="evidence" value="ECO:0007669"/>
    <property type="project" value="UniProtKB-SubCell"/>
</dbReference>
<evidence type="ECO:0000256" key="7">
    <source>
        <dbReference type="ARBA" id="ARBA00023136"/>
    </source>
</evidence>
<evidence type="ECO:0000256" key="3">
    <source>
        <dbReference type="ARBA" id="ARBA00022692"/>
    </source>
</evidence>
<keyword evidence="12" id="KW-1185">Reference proteome</keyword>
<gene>
    <name evidence="13" type="primary">LOC110754767</name>
</gene>
<dbReference type="AlphaFoldDB" id="A0A6P5S3K0"/>
<evidence type="ECO:0000313" key="12">
    <source>
        <dbReference type="Proteomes" id="UP000515124"/>
    </source>
</evidence>
<keyword evidence="2" id="KW-0433">Leucine-rich repeat</keyword>
<dbReference type="InterPro" id="IPR013210">
    <property type="entry name" value="LRR_N_plant-typ"/>
</dbReference>
<keyword evidence="4 10" id="KW-0732">Signal</keyword>
<dbReference type="InterPro" id="IPR052422">
    <property type="entry name" value="Auxin_Ser/Thr_Kinase"/>
</dbReference>
<evidence type="ECO:0000256" key="6">
    <source>
        <dbReference type="ARBA" id="ARBA00022989"/>
    </source>
</evidence>
<evidence type="ECO:0000256" key="5">
    <source>
        <dbReference type="ARBA" id="ARBA00022737"/>
    </source>
</evidence>
<dbReference type="PANTHER" id="PTHR47986">
    <property type="entry name" value="OSJNBA0070M12.3 PROTEIN"/>
    <property type="match status" value="1"/>
</dbReference>
<dbReference type="PROSITE" id="PS51450">
    <property type="entry name" value="LRR"/>
    <property type="match status" value="1"/>
</dbReference>
<evidence type="ECO:0000256" key="9">
    <source>
        <dbReference type="ARBA" id="ARBA00023180"/>
    </source>
</evidence>
<comment type="subcellular location">
    <subcellularLocation>
        <location evidence="1">Membrane</location>
        <topology evidence="1">Single-pass membrane protein</topology>
    </subcellularLocation>
</comment>
<evidence type="ECO:0000313" key="13">
    <source>
        <dbReference type="RefSeq" id="XP_021811570.1"/>
    </source>
</evidence>
<dbReference type="Pfam" id="PF08263">
    <property type="entry name" value="LRRNT_2"/>
    <property type="match status" value="1"/>
</dbReference>
<protein>
    <submittedName>
        <fullName evidence="13">Receptor-like kinase TMK4</fullName>
    </submittedName>
</protein>
<evidence type="ECO:0000256" key="10">
    <source>
        <dbReference type="SAM" id="SignalP"/>
    </source>
</evidence>
<dbReference type="InterPro" id="IPR001611">
    <property type="entry name" value="Leu-rich_rpt"/>
</dbReference>
<accession>A0A6P5S3K0</accession>
<keyword evidence="5" id="KW-0677">Repeat</keyword>
<dbReference type="Gene3D" id="3.80.10.10">
    <property type="entry name" value="Ribonuclease Inhibitor"/>
    <property type="match status" value="1"/>
</dbReference>
<evidence type="ECO:0000259" key="11">
    <source>
        <dbReference type="Pfam" id="PF08263"/>
    </source>
</evidence>
<feature type="chain" id="PRO_5028425177" evidence="10">
    <location>
        <begin position="26"/>
        <end position="181"/>
    </location>
</feature>
<sequence>MVLLQQTRLAFFLALCVLFLSSSTAEDDAAVMLKLAEGRKNTPKDWSTGKTYCDWEGIECVGNRVATVNLSSMSLSGSLPSNLNSLTQLTTLSLQSNSLSGSFPSLANLSALQQIFLDTNNFTSIPSGCFQGLSSLQVLSMSQNINLDPWVFPTELIQASSLVTLAAGNANLYGSLPDIFA</sequence>
<reference evidence="13" key="1">
    <citation type="submission" date="2025-08" db="UniProtKB">
        <authorList>
            <consortium name="RefSeq"/>
        </authorList>
    </citation>
    <scope>IDENTIFICATION</scope>
</reference>
<dbReference type="RefSeq" id="XP_021811570.1">
    <property type="nucleotide sequence ID" value="XM_021955878.1"/>
</dbReference>
<evidence type="ECO:0000256" key="2">
    <source>
        <dbReference type="ARBA" id="ARBA00022614"/>
    </source>
</evidence>
<evidence type="ECO:0000256" key="4">
    <source>
        <dbReference type="ARBA" id="ARBA00022729"/>
    </source>
</evidence>
<name>A0A6P5S3K0_PRUAV</name>
<dbReference type="SMART" id="SM00369">
    <property type="entry name" value="LRR_TYP"/>
    <property type="match status" value="2"/>
</dbReference>
<feature type="domain" description="Leucine-rich repeat-containing N-terminal plant-type" evidence="11">
    <location>
        <begin position="27"/>
        <end position="60"/>
    </location>
</feature>
<dbReference type="PANTHER" id="PTHR47986:SF10">
    <property type="entry name" value="RECEPTOR-LIKE KINASE TMK4"/>
    <property type="match status" value="1"/>
</dbReference>
<keyword evidence="9" id="KW-0325">Glycoprotein</keyword>
<evidence type="ECO:0000256" key="1">
    <source>
        <dbReference type="ARBA" id="ARBA00004167"/>
    </source>
</evidence>
<dbReference type="InterPro" id="IPR032675">
    <property type="entry name" value="LRR_dom_sf"/>
</dbReference>
<keyword evidence="7" id="KW-0472">Membrane</keyword>
<dbReference type="Proteomes" id="UP000515124">
    <property type="component" value="Unplaced"/>
</dbReference>
<keyword evidence="6" id="KW-1133">Transmembrane helix</keyword>
<dbReference type="GeneID" id="110754767"/>
<dbReference type="InterPro" id="IPR003591">
    <property type="entry name" value="Leu-rich_rpt_typical-subtyp"/>
</dbReference>
<keyword evidence="8" id="KW-0675">Receptor</keyword>
<dbReference type="SUPFAM" id="SSF52058">
    <property type="entry name" value="L domain-like"/>
    <property type="match status" value="1"/>
</dbReference>
<dbReference type="KEGG" id="pavi:110754767"/>
<organism evidence="12 13">
    <name type="scientific">Prunus avium</name>
    <name type="common">Cherry</name>
    <name type="synonym">Cerasus avium</name>
    <dbReference type="NCBI Taxonomy" id="42229"/>
    <lineage>
        <taxon>Eukaryota</taxon>
        <taxon>Viridiplantae</taxon>
        <taxon>Streptophyta</taxon>
        <taxon>Embryophyta</taxon>
        <taxon>Tracheophyta</taxon>
        <taxon>Spermatophyta</taxon>
        <taxon>Magnoliopsida</taxon>
        <taxon>eudicotyledons</taxon>
        <taxon>Gunneridae</taxon>
        <taxon>Pentapetalae</taxon>
        <taxon>rosids</taxon>
        <taxon>fabids</taxon>
        <taxon>Rosales</taxon>
        <taxon>Rosaceae</taxon>
        <taxon>Amygdaloideae</taxon>
        <taxon>Amygdaleae</taxon>
        <taxon>Prunus</taxon>
    </lineage>
</organism>
<proteinExistence type="predicted"/>
<feature type="signal peptide" evidence="10">
    <location>
        <begin position="1"/>
        <end position="25"/>
    </location>
</feature>
<evidence type="ECO:0000256" key="8">
    <source>
        <dbReference type="ARBA" id="ARBA00023170"/>
    </source>
</evidence>
<keyword evidence="3" id="KW-0812">Transmembrane</keyword>
<dbReference type="Pfam" id="PF13855">
    <property type="entry name" value="LRR_8"/>
    <property type="match status" value="1"/>
</dbReference>
<feature type="non-terminal residue" evidence="13">
    <location>
        <position position="181"/>
    </location>
</feature>